<evidence type="ECO:0000256" key="1">
    <source>
        <dbReference type="ARBA" id="ARBA00022448"/>
    </source>
</evidence>
<protein>
    <recommendedName>
        <fullName evidence="4">Porin</fullName>
    </recommendedName>
</protein>
<reference evidence="3" key="1">
    <citation type="submission" date="2016-10" db="EMBL/GenBank/DDBJ databases">
        <authorList>
            <person name="de Groot N.N."/>
        </authorList>
    </citation>
    <scope>NUCLEOTIDE SEQUENCE</scope>
</reference>
<dbReference type="Gene3D" id="2.40.160.10">
    <property type="entry name" value="Porin"/>
    <property type="match status" value="1"/>
</dbReference>
<evidence type="ECO:0000256" key="2">
    <source>
        <dbReference type="ARBA" id="ARBA00022729"/>
    </source>
</evidence>
<dbReference type="Pfam" id="PF03573">
    <property type="entry name" value="OprD"/>
    <property type="match status" value="1"/>
</dbReference>
<accession>A0A1W1EAS3</accession>
<organism evidence="3">
    <name type="scientific">hydrothermal vent metagenome</name>
    <dbReference type="NCBI Taxonomy" id="652676"/>
    <lineage>
        <taxon>unclassified sequences</taxon>
        <taxon>metagenomes</taxon>
        <taxon>ecological metagenomes</taxon>
    </lineage>
</organism>
<name>A0A1W1EAS3_9ZZZZ</name>
<dbReference type="GO" id="GO:0016020">
    <property type="term" value="C:membrane"/>
    <property type="evidence" value="ECO:0007669"/>
    <property type="project" value="InterPro"/>
</dbReference>
<dbReference type="AlphaFoldDB" id="A0A1W1EAS3"/>
<dbReference type="InterPro" id="IPR023614">
    <property type="entry name" value="Porin_dom_sf"/>
</dbReference>
<dbReference type="PANTHER" id="PTHR34596:SF2">
    <property type="entry name" value="CHITOPORIN"/>
    <property type="match status" value="1"/>
</dbReference>
<dbReference type="EMBL" id="FPIB01000027">
    <property type="protein sequence ID" value="SFV91062.1"/>
    <property type="molecule type" value="Genomic_DNA"/>
</dbReference>
<keyword evidence="2" id="KW-0732">Signal</keyword>
<dbReference type="SUPFAM" id="SSF56935">
    <property type="entry name" value="Porins"/>
    <property type="match status" value="1"/>
</dbReference>
<dbReference type="InterPro" id="IPR005318">
    <property type="entry name" value="OM_porin_bac"/>
</dbReference>
<dbReference type="GO" id="GO:0015288">
    <property type="term" value="F:porin activity"/>
    <property type="evidence" value="ECO:0007669"/>
    <property type="project" value="TreeGrafter"/>
</dbReference>
<evidence type="ECO:0008006" key="4">
    <source>
        <dbReference type="Google" id="ProtNLM"/>
    </source>
</evidence>
<dbReference type="PANTHER" id="PTHR34596">
    <property type="entry name" value="CHITOPORIN"/>
    <property type="match status" value="1"/>
</dbReference>
<sequence length="331" mass="36220">MLALSAYTVINPAINQNSLHTNPDFFDASNKSFALLSKAYIDGKWHNTEVKLGRQSLDTPFADSDDIRMMPNFFNAYTLKNTDIAHLTLQAGFIDKMAGWENGVDSSRFVDIAQVLGTDDTNGIYYASAAYDIDDLSLSLWYYRYTDIADILYAEAGYAYTLFEYAALTLGLQFSDTHQTGAALLGTKNAHTFGVSTKIAFASLGITLLGAYNKDNGKSGACDLSLGGGPYFTSMEDQTIDAIGAQGSAWMGAVGYDLSALGIKNMTCGIAFGKFTANEENMHYHTKETDIVVEYAPLDQFTMTAAYARVNHKDDNGADFSQFRLIVSYSF</sequence>
<gene>
    <name evidence="3" type="ORF">MNB_SV-4-616</name>
</gene>
<keyword evidence="1" id="KW-0813">Transport</keyword>
<proteinExistence type="predicted"/>
<evidence type="ECO:0000313" key="3">
    <source>
        <dbReference type="EMBL" id="SFV91062.1"/>
    </source>
</evidence>